<sequence>MGYYSRARNLHACARQITYELNGQFPNSYQNLLKLKGVGEYTAAAIASFAFLQPVAVVDGNVFRVLSRYFGIYTDIASGKGKKEFQLLANSLIPADSPDTFNQAIMEFGALQCVPKSPDCDQCPLQDSCFAYQKKEINLLPVKLKKVKVSTRAFLYHDIACGDAVVVNTRHEKDIWQGLTDFPLVEYNSPENIDPEDSNLFQELQAFEPEVNYESEKTYKHILSHQKIFSNFVSFKVPGEHYTSLESWAHKRGFAVMPKSDLEKLGKPQLIVRYLNDKK</sequence>
<comment type="similarity">
    <text evidence="3 14">Belongs to the Nth/MutY family.</text>
</comment>
<evidence type="ECO:0000256" key="4">
    <source>
        <dbReference type="ARBA" id="ARBA00012045"/>
    </source>
</evidence>
<dbReference type="EMBL" id="BMWX01000002">
    <property type="protein sequence ID" value="GGZ21374.1"/>
    <property type="molecule type" value="Genomic_DNA"/>
</dbReference>
<evidence type="ECO:0000313" key="17">
    <source>
        <dbReference type="Proteomes" id="UP000619457"/>
    </source>
</evidence>
<dbReference type="Pfam" id="PF00730">
    <property type="entry name" value="HhH-GPD"/>
    <property type="match status" value="1"/>
</dbReference>
<dbReference type="GO" id="GO:0046872">
    <property type="term" value="F:metal ion binding"/>
    <property type="evidence" value="ECO:0007669"/>
    <property type="project" value="UniProtKB-UniRule"/>
</dbReference>
<evidence type="ECO:0000256" key="6">
    <source>
        <dbReference type="ARBA" id="ARBA00022485"/>
    </source>
</evidence>
<protein>
    <recommendedName>
        <fullName evidence="5 14">Adenine DNA glycosylase</fullName>
        <ecNumber evidence="4 14">3.2.2.31</ecNumber>
    </recommendedName>
</protein>
<dbReference type="InterPro" id="IPR003265">
    <property type="entry name" value="HhH-GPD_domain"/>
</dbReference>
<dbReference type="SUPFAM" id="SSF55811">
    <property type="entry name" value="Nudix"/>
    <property type="match status" value="1"/>
</dbReference>
<dbReference type="GO" id="GO:0034039">
    <property type="term" value="F:8-oxo-7,8-dihydroguanine DNA N-glycosylase activity"/>
    <property type="evidence" value="ECO:0007669"/>
    <property type="project" value="TreeGrafter"/>
</dbReference>
<dbReference type="InterPro" id="IPR023170">
    <property type="entry name" value="HhH_base_excis_C"/>
</dbReference>
<dbReference type="Pfam" id="PF00633">
    <property type="entry name" value="HHH"/>
    <property type="match status" value="1"/>
</dbReference>
<dbReference type="GO" id="GO:0000701">
    <property type="term" value="F:purine-specific mismatch base pair DNA N-glycosylase activity"/>
    <property type="evidence" value="ECO:0007669"/>
    <property type="project" value="UniProtKB-EC"/>
</dbReference>
<dbReference type="InterPro" id="IPR011257">
    <property type="entry name" value="DNA_glycosylase"/>
</dbReference>
<evidence type="ECO:0000256" key="14">
    <source>
        <dbReference type="RuleBase" id="RU365096"/>
    </source>
</evidence>
<reference evidence="16" key="2">
    <citation type="submission" date="2020-09" db="EMBL/GenBank/DDBJ databases">
        <authorList>
            <person name="Sun Q."/>
            <person name="Kim S."/>
        </authorList>
    </citation>
    <scope>NUCLEOTIDE SEQUENCE</scope>
    <source>
        <strain evidence="16">KCTC 12368</strain>
    </source>
</reference>
<evidence type="ECO:0000256" key="11">
    <source>
        <dbReference type="ARBA" id="ARBA00023014"/>
    </source>
</evidence>
<dbReference type="CDD" id="cd03431">
    <property type="entry name" value="NUDIX_DNA_Glycosylase_C-MutY"/>
    <property type="match status" value="1"/>
</dbReference>
<dbReference type="SMART" id="SM00478">
    <property type="entry name" value="ENDO3c"/>
    <property type="match status" value="1"/>
</dbReference>
<dbReference type="PANTHER" id="PTHR42944">
    <property type="entry name" value="ADENINE DNA GLYCOSYLASE"/>
    <property type="match status" value="1"/>
</dbReference>
<comment type="function">
    <text evidence="2">Adenine glycosylase active on G-A mispairs. MutY also corrects error-prone DNA synthesis past GO lesions which are due to the oxidatively damaged form of guanine: 7,8-dihydro-8-oxoguanine (8-oxo-dGTP).</text>
</comment>
<comment type="catalytic activity">
    <reaction evidence="1 14">
        <text>Hydrolyzes free adenine bases from 7,8-dihydro-8-oxoguanine:adenine mismatched double-stranded DNA, leaving an apurinic site.</text>
        <dbReference type="EC" id="3.2.2.31"/>
    </reaction>
</comment>
<dbReference type="GO" id="GO:0006284">
    <property type="term" value="P:base-excision repair"/>
    <property type="evidence" value="ECO:0007669"/>
    <property type="project" value="UniProtKB-UniRule"/>
</dbReference>
<organism evidence="16 17">
    <name type="scientific">Echinicola pacifica</name>
    <dbReference type="NCBI Taxonomy" id="346377"/>
    <lineage>
        <taxon>Bacteria</taxon>
        <taxon>Pseudomonadati</taxon>
        <taxon>Bacteroidota</taxon>
        <taxon>Cytophagia</taxon>
        <taxon>Cytophagales</taxon>
        <taxon>Cyclobacteriaceae</taxon>
        <taxon>Echinicola</taxon>
    </lineage>
</organism>
<keyword evidence="8 14" id="KW-0227">DNA damage</keyword>
<keyword evidence="9" id="KW-0378">Hydrolase</keyword>
<proteinExistence type="inferred from homology"/>
<dbReference type="PANTHER" id="PTHR42944:SF1">
    <property type="entry name" value="ADENINE DNA GLYCOSYLASE"/>
    <property type="match status" value="1"/>
</dbReference>
<keyword evidence="17" id="KW-1185">Reference proteome</keyword>
<dbReference type="Gene3D" id="3.90.79.10">
    <property type="entry name" value="Nucleoside Triphosphate Pyrophosphohydrolase"/>
    <property type="match status" value="1"/>
</dbReference>
<dbReference type="Pfam" id="PF10576">
    <property type="entry name" value="EndIII_4Fe-2S"/>
    <property type="match status" value="1"/>
</dbReference>
<dbReference type="InterPro" id="IPR044298">
    <property type="entry name" value="MIG/MutY"/>
</dbReference>
<evidence type="ECO:0000256" key="7">
    <source>
        <dbReference type="ARBA" id="ARBA00022723"/>
    </source>
</evidence>
<dbReference type="CDD" id="cd00056">
    <property type="entry name" value="ENDO3c"/>
    <property type="match status" value="1"/>
</dbReference>
<dbReference type="GO" id="GO:0035485">
    <property type="term" value="F:adenine/guanine mispair binding"/>
    <property type="evidence" value="ECO:0007669"/>
    <property type="project" value="TreeGrafter"/>
</dbReference>
<gene>
    <name evidence="16" type="ORF">GCM10007049_12550</name>
</gene>
<dbReference type="InterPro" id="IPR003651">
    <property type="entry name" value="Endonuclease3_FeS-loop_motif"/>
</dbReference>
<evidence type="ECO:0000256" key="10">
    <source>
        <dbReference type="ARBA" id="ARBA00023004"/>
    </source>
</evidence>
<dbReference type="InterPro" id="IPR000445">
    <property type="entry name" value="HhH_motif"/>
</dbReference>
<dbReference type="GO" id="GO:0006298">
    <property type="term" value="P:mismatch repair"/>
    <property type="evidence" value="ECO:0007669"/>
    <property type="project" value="TreeGrafter"/>
</dbReference>
<comment type="cofactor">
    <cofactor evidence="14">
        <name>[4Fe-4S] cluster</name>
        <dbReference type="ChEBI" id="CHEBI:49883"/>
    </cofactor>
    <text evidence="14">Binds 1 [4Fe-4S] cluster.</text>
</comment>
<feature type="domain" description="HhH-GPD" evidence="15">
    <location>
        <begin position="1"/>
        <end position="111"/>
    </location>
</feature>
<dbReference type="Pfam" id="PF14815">
    <property type="entry name" value="NUDIX_4"/>
    <property type="match status" value="1"/>
</dbReference>
<dbReference type="EC" id="3.2.2.31" evidence="4 14"/>
<evidence type="ECO:0000259" key="15">
    <source>
        <dbReference type="SMART" id="SM00478"/>
    </source>
</evidence>
<keyword evidence="10 14" id="KW-0408">Iron</keyword>
<keyword evidence="12" id="KW-0234">DNA repair</keyword>
<dbReference type="GO" id="GO:0032357">
    <property type="term" value="F:oxidized purine DNA binding"/>
    <property type="evidence" value="ECO:0007669"/>
    <property type="project" value="TreeGrafter"/>
</dbReference>
<evidence type="ECO:0000256" key="2">
    <source>
        <dbReference type="ARBA" id="ARBA00002933"/>
    </source>
</evidence>
<dbReference type="GO" id="GO:0051539">
    <property type="term" value="F:4 iron, 4 sulfur cluster binding"/>
    <property type="evidence" value="ECO:0007669"/>
    <property type="project" value="UniProtKB-UniRule"/>
</dbReference>
<evidence type="ECO:0000256" key="8">
    <source>
        <dbReference type="ARBA" id="ARBA00022763"/>
    </source>
</evidence>
<evidence type="ECO:0000256" key="3">
    <source>
        <dbReference type="ARBA" id="ARBA00008343"/>
    </source>
</evidence>
<keyword evidence="11" id="KW-0411">Iron-sulfur</keyword>
<dbReference type="AlphaFoldDB" id="A0A918UMU8"/>
<keyword evidence="13 14" id="KW-0326">Glycosidase</keyword>
<evidence type="ECO:0000256" key="13">
    <source>
        <dbReference type="ARBA" id="ARBA00023295"/>
    </source>
</evidence>
<dbReference type="InterPro" id="IPR015797">
    <property type="entry name" value="NUDIX_hydrolase-like_dom_sf"/>
</dbReference>
<dbReference type="Proteomes" id="UP000619457">
    <property type="component" value="Unassembled WGS sequence"/>
</dbReference>
<dbReference type="Gene3D" id="1.10.340.30">
    <property type="entry name" value="Hypothetical protein, domain 2"/>
    <property type="match status" value="1"/>
</dbReference>
<dbReference type="SMART" id="SM00525">
    <property type="entry name" value="FES"/>
    <property type="match status" value="1"/>
</dbReference>
<comment type="caution">
    <text evidence="16">The sequence shown here is derived from an EMBL/GenBank/DDBJ whole genome shotgun (WGS) entry which is preliminary data.</text>
</comment>
<name>A0A918UMU8_9BACT</name>
<keyword evidence="7" id="KW-0479">Metal-binding</keyword>
<dbReference type="InterPro" id="IPR029119">
    <property type="entry name" value="MutY_C"/>
</dbReference>
<accession>A0A918UMU8</accession>
<keyword evidence="6" id="KW-0004">4Fe-4S</keyword>
<evidence type="ECO:0000313" key="16">
    <source>
        <dbReference type="EMBL" id="GGZ21374.1"/>
    </source>
</evidence>
<dbReference type="SUPFAM" id="SSF48150">
    <property type="entry name" value="DNA-glycosylase"/>
    <property type="match status" value="1"/>
</dbReference>
<evidence type="ECO:0000256" key="12">
    <source>
        <dbReference type="ARBA" id="ARBA00023204"/>
    </source>
</evidence>
<dbReference type="Gene3D" id="1.10.1670.10">
    <property type="entry name" value="Helix-hairpin-Helix base-excision DNA repair enzymes (C-terminal)"/>
    <property type="match status" value="1"/>
</dbReference>
<evidence type="ECO:0000256" key="1">
    <source>
        <dbReference type="ARBA" id="ARBA00000843"/>
    </source>
</evidence>
<evidence type="ECO:0000256" key="5">
    <source>
        <dbReference type="ARBA" id="ARBA00022023"/>
    </source>
</evidence>
<reference evidence="16" key="1">
    <citation type="journal article" date="2014" name="Int. J. Syst. Evol. Microbiol.">
        <title>Complete genome sequence of Corynebacterium casei LMG S-19264T (=DSM 44701T), isolated from a smear-ripened cheese.</title>
        <authorList>
            <consortium name="US DOE Joint Genome Institute (JGI-PGF)"/>
            <person name="Walter F."/>
            <person name="Albersmeier A."/>
            <person name="Kalinowski J."/>
            <person name="Ruckert C."/>
        </authorList>
    </citation>
    <scope>NUCLEOTIDE SEQUENCE</scope>
    <source>
        <strain evidence="16">KCTC 12368</strain>
    </source>
</reference>
<evidence type="ECO:0000256" key="9">
    <source>
        <dbReference type="ARBA" id="ARBA00022801"/>
    </source>
</evidence>